<comment type="subcellular location">
    <subcellularLocation>
        <location evidence="1">Mitochondrion membrane</location>
        <topology evidence="1">Multi-pass membrane protein</topology>
    </subcellularLocation>
</comment>
<dbReference type="PANTHER" id="PTHR28234">
    <property type="entry name" value="NUCLEAR CONTROL OF ATPASE PROTEIN 2"/>
    <property type="match status" value="1"/>
</dbReference>
<sequence>MSIISAQVRRLDAQIDRIQLHISESSQESTAVAAAAASQKSSHGHDETLLATQQTIATFTAIARALSVGSPSRPLLHTSHLLQVLHRSASATRTSAAAAAAAVEAAYITDLEWIIAAKATVQTLGLVMRALLEESLPLNDGIWYWDEVLSSHFYTGLYTVQMLPVRLWHRVQDIFHTFQRRRLESEDVDLGISARSLSGRWKSFYSIVHQSIKERSLVQVQMMRILSPFALSRSQVRSKRKHLKRIRETNACAIGLLVEEGLIFDMEDEDSGYGSSGYVETLGDWKDVVRRTAVLMRVVLENAGGDGGDCKVAVLEDNVFAGVEHQVQTVEHPSHVFQQLIHILEESLPSQRASTTAMIRKYGYPSSIIRYWIPASALFFSLGTILNTLTNRRAEVWTWISESGSTMVDFWANWVIDPLKRLIGTIRHDETSEIAIMSKGSLEADRASLERMVVDFAMDGSDKLWSQGDMDVLRSKVKEGDLTPVLKAYERDLRKPFMGTVRGDLVRALLIQIQKTKVDVEIAIGGIDALLKSQELVFGFVGITPGILVSYAALRWVSGAFGNRAGLRQGKKQDEMIRALSGVDRVLTASSTTQDSILSYKDHGLLICETDVLCRRAQNLLPGATYHEFREDIQELLNVRVGVARQLRILERVRWAYAKWTR</sequence>
<evidence type="ECO:0000256" key="3">
    <source>
        <dbReference type="ARBA" id="ARBA00022989"/>
    </source>
</evidence>
<dbReference type="Proteomes" id="UP000091918">
    <property type="component" value="Unassembled WGS sequence"/>
</dbReference>
<name>A0A1B7P204_9EURO</name>
<evidence type="ECO:0000256" key="5">
    <source>
        <dbReference type="ARBA" id="ARBA00023136"/>
    </source>
</evidence>
<keyword evidence="5 6" id="KW-0472">Membrane</keyword>
<dbReference type="PANTHER" id="PTHR28234:SF1">
    <property type="entry name" value="NUCLEAR CONTROL OF ATPASE PROTEIN 2"/>
    <property type="match status" value="1"/>
</dbReference>
<keyword evidence="4" id="KW-0496">Mitochondrion</keyword>
<evidence type="ECO:0000256" key="4">
    <source>
        <dbReference type="ARBA" id="ARBA00023128"/>
    </source>
</evidence>
<evidence type="ECO:0000256" key="1">
    <source>
        <dbReference type="ARBA" id="ARBA00004225"/>
    </source>
</evidence>
<keyword evidence="3 6" id="KW-1133">Transmembrane helix</keyword>
<dbReference type="AlphaFoldDB" id="A0A1B7P204"/>
<dbReference type="InterPro" id="IPR013946">
    <property type="entry name" value="NCA2-like"/>
</dbReference>
<protein>
    <recommendedName>
        <fullName evidence="9">Nuclear control of ATPase protein 2</fullName>
    </recommendedName>
</protein>
<dbReference type="STRING" id="1658172.A0A1B7P204"/>
<proteinExistence type="predicted"/>
<organism evidence="7 8">
    <name type="scientific">Emergomyces africanus</name>
    <dbReference type="NCBI Taxonomy" id="1955775"/>
    <lineage>
        <taxon>Eukaryota</taxon>
        <taxon>Fungi</taxon>
        <taxon>Dikarya</taxon>
        <taxon>Ascomycota</taxon>
        <taxon>Pezizomycotina</taxon>
        <taxon>Eurotiomycetes</taxon>
        <taxon>Eurotiomycetidae</taxon>
        <taxon>Onygenales</taxon>
        <taxon>Ajellomycetaceae</taxon>
        <taxon>Emergomyces</taxon>
    </lineage>
</organism>
<feature type="transmembrane region" description="Helical" evidence="6">
    <location>
        <begin position="536"/>
        <end position="554"/>
    </location>
</feature>
<evidence type="ECO:0000313" key="8">
    <source>
        <dbReference type="Proteomes" id="UP000091918"/>
    </source>
</evidence>
<reference evidence="7 8" key="1">
    <citation type="submission" date="2015-07" db="EMBL/GenBank/DDBJ databases">
        <title>Emmonsia species relationships and genome sequence.</title>
        <authorList>
            <person name="Cuomo C.A."/>
            <person name="Schwartz I.S."/>
            <person name="Kenyon C."/>
            <person name="de Hoog G.S."/>
            <person name="Govender N.P."/>
            <person name="Botha A."/>
            <person name="Moreno L."/>
            <person name="de Vries M."/>
            <person name="Munoz J.F."/>
            <person name="Stielow J.B."/>
        </authorList>
    </citation>
    <scope>NUCLEOTIDE SEQUENCE [LARGE SCALE GENOMIC DNA]</scope>
    <source>
        <strain evidence="7 8">CBS 136260</strain>
    </source>
</reference>
<evidence type="ECO:0000256" key="2">
    <source>
        <dbReference type="ARBA" id="ARBA00022692"/>
    </source>
</evidence>
<evidence type="ECO:0008006" key="9">
    <source>
        <dbReference type="Google" id="ProtNLM"/>
    </source>
</evidence>
<evidence type="ECO:0000313" key="7">
    <source>
        <dbReference type="EMBL" id="OAX83050.1"/>
    </source>
</evidence>
<accession>A0A1B7P204</accession>
<comment type="caution">
    <text evidence="7">The sequence shown here is derived from an EMBL/GenBank/DDBJ whole genome shotgun (WGS) entry which is preliminary data.</text>
</comment>
<gene>
    <name evidence="7" type="ORF">ACJ72_02596</name>
</gene>
<keyword evidence="2 6" id="KW-0812">Transmembrane</keyword>
<dbReference type="OrthoDB" id="413313at2759"/>
<dbReference type="GO" id="GO:0005741">
    <property type="term" value="C:mitochondrial outer membrane"/>
    <property type="evidence" value="ECO:0007669"/>
    <property type="project" value="TreeGrafter"/>
</dbReference>
<keyword evidence="8" id="KW-1185">Reference proteome</keyword>
<dbReference type="EMBL" id="LGUA01000222">
    <property type="protein sequence ID" value="OAX83050.1"/>
    <property type="molecule type" value="Genomic_DNA"/>
</dbReference>
<evidence type="ECO:0000256" key="6">
    <source>
        <dbReference type="SAM" id="Phobius"/>
    </source>
</evidence>
<dbReference type="Pfam" id="PF08637">
    <property type="entry name" value="NCA2"/>
    <property type="match status" value="1"/>
</dbReference>